<name>A0A0B6SFB1_BURPL</name>
<dbReference type="InterPro" id="IPR010621">
    <property type="entry name" value="DUF1214"/>
</dbReference>
<dbReference type="Pfam" id="PF06742">
    <property type="entry name" value="DUF1214"/>
    <property type="match status" value="1"/>
</dbReference>
<evidence type="ECO:0000259" key="3">
    <source>
        <dbReference type="Pfam" id="PF06863"/>
    </source>
</evidence>
<dbReference type="HOGENOM" id="CLU_027269_1_1_4"/>
<dbReference type="PROSITE" id="PS51257">
    <property type="entry name" value="PROKAR_LIPOPROTEIN"/>
    <property type="match status" value="1"/>
</dbReference>
<evidence type="ECO:0000313" key="5">
    <source>
        <dbReference type="Proteomes" id="UP000031838"/>
    </source>
</evidence>
<dbReference type="InterPro" id="IPR037049">
    <property type="entry name" value="DUF1214_C_sf"/>
</dbReference>
<proteinExistence type="predicted"/>
<dbReference type="AlphaFoldDB" id="A0A0B6SFB1"/>
<evidence type="ECO:0000313" key="4">
    <source>
        <dbReference type="EMBL" id="AJK50901.1"/>
    </source>
</evidence>
<dbReference type="Gene3D" id="2.60.120.600">
    <property type="entry name" value="Domain of unknown function DUF1214, C-terminal domain"/>
    <property type="match status" value="1"/>
</dbReference>
<protein>
    <recommendedName>
        <fullName evidence="6">Lipoprotein</fullName>
    </recommendedName>
</protein>
<evidence type="ECO:0000259" key="2">
    <source>
        <dbReference type="Pfam" id="PF06742"/>
    </source>
</evidence>
<dbReference type="Gene3D" id="2.60.40.1610">
    <property type="entry name" value="Domain of unknown function DUF1254"/>
    <property type="match status" value="1"/>
</dbReference>
<feature type="signal peptide" evidence="1">
    <location>
        <begin position="1"/>
        <end position="17"/>
    </location>
</feature>
<feature type="domain" description="DUF1214" evidence="2">
    <location>
        <begin position="371"/>
        <end position="473"/>
    </location>
</feature>
<organism evidence="4 5">
    <name type="scientific">Burkholderia plantarii</name>
    <dbReference type="NCBI Taxonomy" id="41899"/>
    <lineage>
        <taxon>Bacteria</taxon>
        <taxon>Pseudomonadati</taxon>
        <taxon>Pseudomonadota</taxon>
        <taxon>Betaproteobacteria</taxon>
        <taxon>Burkholderiales</taxon>
        <taxon>Burkholderiaceae</taxon>
        <taxon>Burkholderia</taxon>
    </lineage>
</organism>
<reference evidence="5" key="1">
    <citation type="submission" date="2011-03" db="EMBL/GenBank/DDBJ databases">
        <authorList>
            <person name="Voget S."/>
            <person name="Streit W.R."/>
            <person name="Jaeger K.E."/>
            <person name="Daniel R."/>
        </authorList>
    </citation>
    <scope>NUCLEOTIDE SEQUENCE [LARGE SCALE GENOMIC DNA]</scope>
    <source>
        <strain evidence="5">PG1</strain>
    </source>
</reference>
<feature type="domain" description="DUF1254" evidence="3">
    <location>
        <begin position="78"/>
        <end position="212"/>
    </location>
</feature>
<dbReference type="PANTHER" id="PTHR36509">
    <property type="entry name" value="BLL3101 PROTEIN"/>
    <property type="match status" value="1"/>
</dbReference>
<sequence length="489" mass="51896">MTLLRPLSAVRPCAAMAVAFVTVLAGCASPQQPDVVARKTGWMRTEVADSYLYAYPLVMMDVAREAAASGDGVAPVPVNTLSGGAALPPAGAMNPPLPGVDTLDAGGWLDVAAEPVLVTLPDTHGRYLDARVLDMWTNVVWSTGADANPRNGLVREQTIAFVGPDFHGSLPDGVKRVDLPSHEAWIGVRVRTGGGRDLNEARRWQRAVRIVPLSAFSARPERAKRAERAERVGHAQAALDEAAANAAATSATAAARVAALDAKAFFSRFAAALRDNPPVQPDAHVDQVLGEIGVKAGSEVDWTDERLAAATRGVEDARARLATPPSNLFAADGWRWLGGDAGRYGQDYALRAYAAATHFGAGTRDDETVVVVAVDGDGKPLDGTNRYVLHFAPRALPPVRAFWSLTPYTADGALPEVGRGRRSIGGFDRLQRNRDGSVDIVVAAASPGRAHAANWLPAPRADFQLALRLYAPKAEATDGSWQPPTVERQ</sequence>
<gene>
    <name evidence="4" type="ORF">BGL_2c28470</name>
</gene>
<reference evidence="4 5" key="2">
    <citation type="journal article" date="2016" name="Appl. Microbiol. Biotechnol.">
        <title>Mutations improving production and secretion of extracellular lipase by Burkholderia glumae PG1.</title>
        <authorList>
            <person name="Knapp A."/>
            <person name="Voget S."/>
            <person name="Gao R."/>
            <person name="Zaburannyi N."/>
            <person name="Krysciak D."/>
            <person name="Breuer M."/>
            <person name="Hauer B."/>
            <person name="Streit W.R."/>
            <person name="Muller R."/>
            <person name="Daniel R."/>
            <person name="Jaeger K.E."/>
        </authorList>
    </citation>
    <scope>NUCLEOTIDE SEQUENCE [LARGE SCALE GENOMIC DNA]</scope>
    <source>
        <strain evidence="4 5">PG1</strain>
    </source>
</reference>
<dbReference type="InterPro" id="IPR037050">
    <property type="entry name" value="DUF1254_sf"/>
</dbReference>
<dbReference type="InterPro" id="IPR010679">
    <property type="entry name" value="DUF1254"/>
</dbReference>
<dbReference type="Proteomes" id="UP000031838">
    <property type="component" value="Chromosome 2"/>
</dbReference>
<keyword evidence="1" id="KW-0732">Signal</keyword>
<evidence type="ECO:0008006" key="6">
    <source>
        <dbReference type="Google" id="ProtNLM"/>
    </source>
</evidence>
<keyword evidence="5" id="KW-1185">Reference proteome</keyword>
<dbReference type="SUPFAM" id="SSF160935">
    <property type="entry name" value="VPA0735-like"/>
    <property type="match status" value="1"/>
</dbReference>
<dbReference type="Pfam" id="PF06863">
    <property type="entry name" value="DUF1254"/>
    <property type="match status" value="1"/>
</dbReference>
<accession>A0A0B6SFB1</accession>
<feature type="chain" id="PRO_5002110438" description="Lipoprotein" evidence="1">
    <location>
        <begin position="18"/>
        <end position="489"/>
    </location>
</feature>
<dbReference type="KEGG" id="bgp:BGL_2c28470"/>
<dbReference type="PANTHER" id="PTHR36509:SF2">
    <property type="entry name" value="BLL3101 PROTEIN"/>
    <property type="match status" value="1"/>
</dbReference>
<evidence type="ECO:0000256" key="1">
    <source>
        <dbReference type="SAM" id="SignalP"/>
    </source>
</evidence>
<dbReference type="EMBL" id="CP002581">
    <property type="protein sequence ID" value="AJK50901.1"/>
    <property type="molecule type" value="Genomic_DNA"/>
</dbReference>